<dbReference type="GO" id="GO:0003677">
    <property type="term" value="F:DNA binding"/>
    <property type="evidence" value="ECO:0007669"/>
    <property type="project" value="UniProtKB-UniRule"/>
</dbReference>
<dbReference type="SUPFAM" id="SSF56349">
    <property type="entry name" value="DNA breaking-rejoining enzymes"/>
    <property type="match status" value="1"/>
</dbReference>
<dbReference type="InterPro" id="IPR013762">
    <property type="entry name" value="Integrase-like_cat_sf"/>
</dbReference>
<evidence type="ECO:0000313" key="7">
    <source>
        <dbReference type="EMBL" id="MXQ52517.1"/>
    </source>
</evidence>
<dbReference type="GO" id="GO:0006310">
    <property type="term" value="P:DNA recombination"/>
    <property type="evidence" value="ECO:0007669"/>
    <property type="project" value="UniProtKB-KW"/>
</dbReference>
<dbReference type="InterPro" id="IPR044068">
    <property type="entry name" value="CB"/>
</dbReference>
<dbReference type="Pfam" id="PF00589">
    <property type="entry name" value="Phage_integrase"/>
    <property type="match status" value="1"/>
</dbReference>
<evidence type="ECO:0000256" key="3">
    <source>
        <dbReference type="ARBA" id="ARBA00023172"/>
    </source>
</evidence>
<feature type="domain" description="Core-binding (CB)" evidence="6">
    <location>
        <begin position="9"/>
        <end position="104"/>
    </location>
</feature>
<dbReference type="InterPro" id="IPR050090">
    <property type="entry name" value="Tyrosine_recombinase_XerCD"/>
</dbReference>
<protein>
    <submittedName>
        <fullName evidence="7">Tyrosine-type recombinase/integrase</fullName>
    </submittedName>
</protein>
<dbReference type="PROSITE" id="PS51898">
    <property type="entry name" value="TYR_RECOMBINASE"/>
    <property type="match status" value="1"/>
</dbReference>
<dbReference type="GO" id="GO:0015074">
    <property type="term" value="P:DNA integration"/>
    <property type="evidence" value="ECO:0007669"/>
    <property type="project" value="UniProtKB-KW"/>
</dbReference>
<keyword evidence="2 4" id="KW-0238">DNA-binding</keyword>
<organism evidence="7 8">
    <name type="scientific">Shimazuella alba</name>
    <dbReference type="NCBI Taxonomy" id="2690964"/>
    <lineage>
        <taxon>Bacteria</taxon>
        <taxon>Bacillati</taxon>
        <taxon>Bacillota</taxon>
        <taxon>Bacilli</taxon>
        <taxon>Bacillales</taxon>
        <taxon>Thermoactinomycetaceae</taxon>
        <taxon>Shimazuella</taxon>
    </lineage>
</organism>
<comment type="similarity">
    <text evidence="1">Belongs to the 'phage' integrase family.</text>
</comment>
<evidence type="ECO:0000313" key="8">
    <source>
        <dbReference type="Proteomes" id="UP000430692"/>
    </source>
</evidence>
<dbReference type="RefSeq" id="WP_160799530.1">
    <property type="nucleotide sequence ID" value="NZ_WUUL01000001.1"/>
</dbReference>
<sequence>MRSSFPISPQAEDWIQRFIDNLRTREDLNEKTLSHYASDLRHFAEWMEGSWNKGQEEELSFDPAKITTPTIIRYREHMQTVRMLKPATINRRLNTFKRFFHWAVENGWIPMNISRPVKLVPEEKTSPQQMTDQEEAALVAAVQKQGTLRDHVLILLMLHTGLRSMEVCNLTRQDVQLGKRSGILMVRSGKRNKHREVPLNATIRTALEEYLPTLKEENMYLFPSEKTGQRLGERALRYLVQKYMRLAKLEGFSAHDLRHRFGYVMAERTPLHRLAQIMGHDSLDTTMIYVQATRSDLQAEVEKIAWQ</sequence>
<evidence type="ECO:0000256" key="4">
    <source>
        <dbReference type="PROSITE-ProRule" id="PRU01248"/>
    </source>
</evidence>
<dbReference type="EMBL" id="WUUL01000001">
    <property type="protein sequence ID" value="MXQ52517.1"/>
    <property type="molecule type" value="Genomic_DNA"/>
</dbReference>
<comment type="caution">
    <text evidence="7">The sequence shown here is derived from an EMBL/GenBank/DDBJ whole genome shotgun (WGS) entry which is preliminary data.</text>
</comment>
<evidence type="ECO:0000256" key="2">
    <source>
        <dbReference type="ARBA" id="ARBA00023125"/>
    </source>
</evidence>
<feature type="domain" description="Tyr recombinase" evidence="5">
    <location>
        <begin position="125"/>
        <end position="302"/>
    </location>
</feature>
<accession>A0A6I4VM62</accession>
<keyword evidence="3" id="KW-0233">DNA recombination</keyword>
<dbReference type="Pfam" id="PF13102">
    <property type="entry name" value="Phage_int_SAM_5"/>
    <property type="match status" value="1"/>
</dbReference>
<gene>
    <name evidence="7" type="ORF">GSM42_01860</name>
</gene>
<evidence type="ECO:0000259" key="6">
    <source>
        <dbReference type="PROSITE" id="PS51900"/>
    </source>
</evidence>
<dbReference type="PANTHER" id="PTHR30349">
    <property type="entry name" value="PHAGE INTEGRASE-RELATED"/>
    <property type="match status" value="1"/>
</dbReference>
<dbReference type="Proteomes" id="UP000430692">
    <property type="component" value="Unassembled WGS sequence"/>
</dbReference>
<reference evidence="7 8" key="1">
    <citation type="submission" date="2019-12" db="EMBL/GenBank/DDBJ databases">
        <title>Whole-genome analyses of novel actinobacteria.</title>
        <authorList>
            <person name="Sahin N."/>
            <person name="Saygin H."/>
        </authorList>
    </citation>
    <scope>NUCLEOTIDE SEQUENCE [LARGE SCALE GENOMIC DNA]</scope>
    <source>
        <strain evidence="7 8">KC615</strain>
    </source>
</reference>
<proteinExistence type="inferred from homology"/>
<dbReference type="PROSITE" id="PS51900">
    <property type="entry name" value="CB"/>
    <property type="match status" value="1"/>
</dbReference>
<name>A0A6I4VM62_9BACL</name>
<dbReference type="InterPro" id="IPR011010">
    <property type="entry name" value="DNA_brk_join_enz"/>
</dbReference>
<dbReference type="Gene3D" id="1.10.443.10">
    <property type="entry name" value="Intergrase catalytic core"/>
    <property type="match status" value="1"/>
</dbReference>
<dbReference type="Gene3D" id="1.10.150.130">
    <property type="match status" value="1"/>
</dbReference>
<evidence type="ECO:0000256" key="1">
    <source>
        <dbReference type="ARBA" id="ARBA00008857"/>
    </source>
</evidence>
<dbReference type="InterPro" id="IPR002104">
    <property type="entry name" value="Integrase_catalytic"/>
</dbReference>
<dbReference type="AlphaFoldDB" id="A0A6I4VM62"/>
<evidence type="ECO:0000259" key="5">
    <source>
        <dbReference type="PROSITE" id="PS51898"/>
    </source>
</evidence>
<dbReference type="InterPro" id="IPR010998">
    <property type="entry name" value="Integrase_recombinase_N"/>
</dbReference>
<dbReference type="InterPro" id="IPR025269">
    <property type="entry name" value="SAM-like_dom"/>
</dbReference>
<dbReference type="PANTHER" id="PTHR30349:SF41">
    <property type="entry name" value="INTEGRASE_RECOMBINASE PROTEIN MJ0367-RELATED"/>
    <property type="match status" value="1"/>
</dbReference>
<keyword evidence="8" id="KW-1185">Reference proteome</keyword>
<dbReference type="CDD" id="cd00397">
    <property type="entry name" value="DNA_BRE_C"/>
    <property type="match status" value="1"/>
</dbReference>